<protein>
    <submittedName>
        <fullName evidence="1">Uncharacterized protein</fullName>
    </submittedName>
</protein>
<accession>A0A8T1U917</accession>
<dbReference type="Proteomes" id="UP000688947">
    <property type="component" value="Unassembled WGS sequence"/>
</dbReference>
<dbReference type="OrthoDB" id="93786at2759"/>
<gene>
    <name evidence="1" type="ORF">JG687_00011488</name>
</gene>
<organism evidence="1 2">
    <name type="scientific">Phytophthora cactorum</name>
    <dbReference type="NCBI Taxonomy" id="29920"/>
    <lineage>
        <taxon>Eukaryota</taxon>
        <taxon>Sar</taxon>
        <taxon>Stramenopiles</taxon>
        <taxon>Oomycota</taxon>
        <taxon>Peronosporomycetes</taxon>
        <taxon>Peronosporales</taxon>
        <taxon>Peronosporaceae</taxon>
        <taxon>Phytophthora</taxon>
    </lineage>
</organism>
<evidence type="ECO:0000313" key="2">
    <source>
        <dbReference type="Proteomes" id="UP000688947"/>
    </source>
</evidence>
<dbReference type="AlphaFoldDB" id="A0A8T1U917"/>
<dbReference type="EMBL" id="JAENGZ010000707">
    <property type="protein sequence ID" value="KAG6954986.1"/>
    <property type="molecule type" value="Genomic_DNA"/>
</dbReference>
<evidence type="ECO:0000313" key="1">
    <source>
        <dbReference type="EMBL" id="KAG6954986.1"/>
    </source>
</evidence>
<sequence>MRILKYIHENSACNPSNQDVHNLSVVLTEQAHVLDLTAKACLTYETMHLVLTKRFGADPNVVIFDAETLGVVVDGNILADKQTIRSNLAGLSKELVLFPVNCNGNH</sequence>
<dbReference type="VEuPathDB" id="FungiDB:PC110_g19229"/>
<name>A0A8T1U917_9STRA</name>
<proteinExistence type="predicted"/>
<comment type="caution">
    <text evidence="1">The sequence shown here is derived from an EMBL/GenBank/DDBJ whole genome shotgun (WGS) entry which is preliminary data.</text>
</comment>
<reference evidence="1" key="1">
    <citation type="submission" date="2021-01" db="EMBL/GenBank/DDBJ databases">
        <title>Phytophthora aleatoria, a newly-described species from Pinus radiata is distinct from Phytophthora cactorum isolates based on comparative genomics.</title>
        <authorList>
            <person name="Mcdougal R."/>
            <person name="Panda P."/>
            <person name="Williams N."/>
            <person name="Studholme D.J."/>
        </authorList>
    </citation>
    <scope>NUCLEOTIDE SEQUENCE</scope>
    <source>
        <strain evidence="1">NZFS 3830</strain>
    </source>
</reference>